<keyword evidence="2" id="KW-1185">Reference proteome</keyword>
<sequence>MPEQQVRVDGRWTLPEPGVVLFEETFDRRAEIVMSHPDEGP</sequence>
<evidence type="ECO:0000313" key="1">
    <source>
        <dbReference type="EMBL" id="WUS60459.1"/>
    </source>
</evidence>
<dbReference type="RefSeq" id="WP_329493441.1">
    <property type="nucleotide sequence ID" value="NZ_CP108460.1"/>
</dbReference>
<reference evidence="1 2" key="1">
    <citation type="submission" date="2022-10" db="EMBL/GenBank/DDBJ databases">
        <title>The complete genomes of actinobacterial strains from the NBC collection.</title>
        <authorList>
            <person name="Joergensen T.S."/>
            <person name="Alvarez Arevalo M."/>
            <person name="Sterndorff E.B."/>
            <person name="Faurdal D."/>
            <person name="Vuksanovic O."/>
            <person name="Mourched A.-S."/>
            <person name="Charusanti P."/>
            <person name="Shaw S."/>
            <person name="Blin K."/>
            <person name="Weber T."/>
        </authorList>
    </citation>
    <scope>NUCLEOTIDE SEQUENCE [LARGE SCALE GENOMIC DNA]</scope>
    <source>
        <strain evidence="1 2">NBC_01247</strain>
    </source>
</reference>
<proteinExistence type="predicted"/>
<accession>A0ABZ1WI61</accession>
<name>A0ABZ1WI61_9ACTN</name>
<dbReference type="Proteomes" id="UP001432014">
    <property type="component" value="Chromosome"/>
</dbReference>
<evidence type="ECO:0000313" key="2">
    <source>
        <dbReference type="Proteomes" id="UP001432014"/>
    </source>
</evidence>
<protein>
    <submittedName>
        <fullName evidence="1">Uncharacterized protein</fullName>
    </submittedName>
</protein>
<organism evidence="1 2">
    <name type="scientific">Kitasatospora herbaricolor</name>
    <dbReference type="NCBI Taxonomy" id="68217"/>
    <lineage>
        <taxon>Bacteria</taxon>
        <taxon>Bacillati</taxon>
        <taxon>Actinomycetota</taxon>
        <taxon>Actinomycetes</taxon>
        <taxon>Kitasatosporales</taxon>
        <taxon>Streptomycetaceae</taxon>
        <taxon>Kitasatospora</taxon>
    </lineage>
</organism>
<gene>
    <name evidence="1" type="ORF">OG469_36225</name>
</gene>
<dbReference type="EMBL" id="CP108482">
    <property type="protein sequence ID" value="WUS60459.1"/>
    <property type="molecule type" value="Genomic_DNA"/>
</dbReference>